<feature type="chain" id="PRO_5026747389" description="DUF1259 domain-containing protein" evidence="1">
    <location>
        <begin position="35"/>
        <end position="315"/>
    </location>
</feature>
<dbReference type="PROSITE" id="PS51257">
    <property type="entry name" value="PROKAR_LIPOPROTEIN"/>
    <property type="match status" value="1"/>
</dbReference>
<dbReference type="EMBL" id="CADCVG010000041">
    <property type="protein sequence ID" value="CAA9451133.1"/>
    <property type="molecule type" value="Genomic_DNA"/>
</dbReference>
<evidence type="ECO:0000313" key="2">
    <source>
        <dbReference type="EMBL" id="CAA9451133.1"/>
    </source>
</evidence>
<evidence type="ECO:0000256" key="1">
    <source>
        <dbReference type="SAM" id="SignalP"/>
    </source>
</evidence>
<dbReference type="AlphaFoldDB" id="A0A6J4QQ12"/>
<protein>
    <recommendedName>
        <fullName evidence="3">DUF1259 domain-containing protein</fullName>
    </recommendedName>
</protein>
<sequence>MNRPYRRNPLTIGSMAAVATVLLAGLSACSNAQAGGAQETTSEGSSVDWEAVGQAIGKEGEQMDGGVYRVNMPRSDLSVTSQDVDIKPGLALGSYAAFKETGENEALVMGDLVLTEDEYDEVISQLQEDGIEQTAIHKHLLEESPAIWWTHIEGRGEPVEMAEAINAALQLTGTPLSESGGGSEEVDFDTEQLDEIIGHTGKTEGGIHKYSIGRGESVTTEDGTELPPGMGVATALNFQPTGDGQAAINGDFVMTEEEVNPVIRALRENGIEVVALHNHHIDEEPRLLYMHFWANDDAETLAQGLRAALDKTNSS</sequence>
<name>A0A6J4QQ12_9ACTN</name>
<keyword evidence="1" id="KW-0732">Signal</keyword>
<dbReference type="InterPro" id="IPR011094">
    <property type="entry name" value="Uncharacterised_LppY/LpqO"/>
</dbReference>
<organism evidence="2">
    <name type="scientific">uncultured Rubrobacteraceae bacterium</name>
    <dbReference type="NCBI Taxonomy" id="349277"/>
    <lineage>
        <taxon>Bacteria</taxon>
        <taxon>Bacillati</taxon>
        <taxon>Actinomycetota</taxon>
        <taxon>Rubrobacteria</taxon>
        <taxon>Rubrobacterales</taxon>
        <taxon>Rubrobacteraceae</taxon>
        <taxon>environmental samples</taxon>
    </lineage>
</organism>
<reference evidence="2" key="1">
    <citation type="submission" date="2020-02" db="EMBL/GenBank/DDBJ databases">
        <authorList>
            <person name="Meier V. D."/>
        </authorList>
    </citation>
    <scope>NUCLEOTIDE SEQUENCE</scope>
    <source>
        <strain evidence="2">AVDCRST_MAG14</strain>
    </source>
</reference>
<feature type="signal peptide" evidence="1">
    <location>
        <begin position="1"/>
        <end position="34"/>
    </location>
</feature>
<gene>
    <name evidence="2" type="ORF">AVDCRST_MAG14-948</name>
</gene>
<accession>A0A6J4QQ12</accession>
<proteinExistence type="predicted"/>
<dbReference type="Pfam" id="PF07485">
    <property type="entry name" value="DUF1529"/>
    <property type="match status" value="2"/>
</dbReference>
<evidence type="ECO:0008006" key="3">
    <source>
        <dbReference type="Google" id="ProtNLM"/>
    </source>
</evidence>